<dbReference type="EMBL" id="BFAA01014099">
    <property type="protein sequence ID" value="GCB77071.1"/>
    <property type="molecule type" value="Genomic_DNA"/>
</dbReference>
<dbReference type="InterPro" id="IPR002073">
    <property type="entry name" value="PDEase_catalytic_dom"/>
</dbReference>
<dbReference type="SUPFAM" id="SSF109604">
    <property type="entry name" value="HD-domain/PDEase-like"/>
    <property type="match status" value="1"/>
</dbReference>
<reference evidence="4 5" key="1">
    <citation type="journal article" date="2018" name="Nat. Ecol. Evol.">
        <title>Shark genomes provide insights into elasmobranch evolution and the origin of vertebrates.</title>
        <authorList>
            <person name="Hara Y"/>
            <person name="Yamaguchi K"/>
            <person name="Onimaru K"/>
            <person name="Kadota M"/>
            <person name="Koyanagi M"/>
            <person name="Keeley SD"/>
            <person name="Tatsumi K"/>
            <person name="Tanaka K"/>
            <person name="Motone F"/>
            <person name="Kageyama Y"/>
            <person name="Nozu R"/>
            <person name="Adachi N"/>
            <person name="Nishimura O"/>
            <person name="Nakagawa R"/>
            <person name="Tanegashima C"/>
            <person name="Kiyatake I"/>
            <person name="Matsumoto R"/>
            <person name="Murakumo K"/>
            <person name="Nishida K"/>
            <person name="Terakita A"/>
            <person name="Kuratani S"/>
            <person name="Sato K"/>
            <person name="Hyodo S Kuraku.S."/>
        </authorList>
    </citation>
    <scope>NUCLEOTIDE SEQUENCE [LARGE SCALE GENOMIC DNA]</scope>
</reference>
<gene>
    <name evidence="4" type="ORF">scyTo_0019237</name>
</gene>
<evidence type="ECO:0000256" key="1">
    <source>
        <dbReference type="ARBA" id="ARBA00022723"/>
    </source>
</evidence>
<keyword evidence="1" id="KW-0479">Metal-binding</keyword>
<evidence type="ECO:0000259" key="3">
    <source>
        <dbReference type="PROSITE" id="PS51845"/>
    </source>
</evidence>
<dbReference type="Gene3D" id="1.10.1300.10">
    <property type="entry name" value="3'5'-cyclic nucleotide phosphodiesterase, catalytic domain"/>
    <property type="match status" value="1"/>
</dbReference>
<dbReference type="PROSITE" id="PS51845">
    <property type="entry name" value="PDEASE_I_2"/>
    <property type="match status" value="1"/>
</dbReference>
<dbReference type="OMA" id="FNVFALH"/>
<evidence type="ECO:0000313" key="4">
    <source>
        <dbReference type="EMBL" id="GCB77071.1"/>
    </source>
</evidence>
<accession>A0A401PVA5</accession>
<dbReference type="PANTHER" id="PTHR11347">
    <property type="entry name" value="CYCLIC NUCLEOTIDE PHOSPHODIESTERASE"/>
    <property type="match status" value="1"/>
</dbReference>
<dbReference type="AlphaFoldDB" id="A0A401PVA5"/>
<evidence type="ECO:0000313" key="5">
    <source>
        <dbReference type="Proteomes" id="UP000288216"/>
    </source>
</evidence>
<dbReference type="GO" id="GO:0007165">
    <property type="term" value="P:signal transduction"/>
    <property type="evidence" value="ECO:0007669"/>
    <property type="project" value="InterPro"/>
</dbReference>
<comment type="caution">
    <text evidence="4">The sequence shown here is derived from an EMBL/GenBank/DDBJ whole genome shotgun (WGS) entry which is preliminary data.</text>
</comment>
<dbReference type="Proteomes" id="UP000288216">
    <property type="component" value="Unassembled WGS sequence"/>
</dbReference>
<dbReference type="InterPro" id="IPR036971">
    <property type="entry name" value="PDEase_catalytic_dom_sf"/>
</dbReference>
<protein>
    <recommendedName>
        <fullName evidence="3">PDEase domain-containing protein</fullName>
    </recommendedName>
</protein>
<keyword evidence="2" id="KW-0378">Hydrolase</keyword>
<dbReference type="GO" id="GO:0046872">
    <property type="term" value="F:metal ion binding"/>
    <property type="evidence" value="ECO:0007669"/>
    <property type="project" value="UniProtKB-KW"/>
</dbReference>
<sequence length="135" mass="15153">MVGLSYPPSVIDVLKNVDKCTFNVFALHEASGEHALKFIVYDLFTRYDLISHFKIPVSSLVAFIEALEVGYTKHTNPYHNLIHAADVTQTVHYFILRTGIVNLVKKIAFSTAAHFLLSDYGIIGCPLQSDYIDSF</sequence>
<proteinExistence type="predicted"/>
<organism evidence="4 5">
    <name type="scientific">Scyliorhinus torazame</name>
    <name type="common">Cloudy catshark</name>
    <name type="synonym">Catulus torazame</name>
    <dbReference type="NCBI Taxonomy" id="75743"/>
    <lineage>
        <taxon>Eukaryota</taxon>
        <taxon>Metazoa</taxon>
        <taxon>Chordata</taxon>
        <taxon>Craniata</taxon>
        <taxon>Vertebrata</taxon>
        <taxon>Chondrichthyes</taxon>
        <taxon>Elasmobranchii</taxon>
        <taxon>Galeomorphii</taxon>
        <taxon>Galeoidea</taxon>
        <taxon>Carcharhiniformes</taxon>
        <taxon>Scyliorhinidae</taxon>
        <taxon>Scyliorhinus</taxon>
    </lineage>
</organism>
<evidence type="ECO:0000256" key="2">
    <source>
        <dbReference type="ARBA" id="ARBA00022801"/>
    </source>
</evidence>
<dbReference type="GO" id="GO:0004114">
    <property type="term" value="F:3',5'-cyclic-nucleotide phosphodiesterase activity"/>
    <property type="evidence" value="ECO:0007669"/>
    <property type="project" value="InterPro"/>
</dbReference>
<dbReference type="OrthoDB" id="189220at2759"/>
<name>A0A401PVA5_SCYTO</name>
<keyword evidence="5" id="KW-1185">Reference proteome</keyword>
<feature type="domain" description="PDEase" evidence="3">
    <location>
        <begin position="2"/>
        <end position="135"/>
    </location>
</feature>
<dbReference type="STRING" id="75743.A0A401PVA5"/>